<keyword evidence="3" id="KW-1185">Reference proteome</keyword>
<evidence type="ECO:0000313" key="2">
    <source>
        <dbReference type="EMBL" id="GAA2669155.1"/>
    </source>
</evidence>
<evidence type="ECO:0000256" key="1">
    <source>
        <dbReference type="SAM" id="SignalP"/>
    </source>
</evidence>
<evidence type="ECO:0008006" key="4">
    <source>
        <dbReference type="Google" id="ProtNLM"/>
    </source>
</evidence>
<dbReference type="Proteomes" id="UP001500994">
    <property type="component" value="Unassembled WGS sequence"/>
</dbReference>
<feature type="signal peptide" evidence="1">
    <location>
        <begin position="1"/>
        <end position="29"/>
    </location>
</feature>
<feature type="chain" id="PRO_5047200212" description="Secreted protein" evidence="1">
    <location>
        <begin position="30"/>
        <end position="115"/>
    </location>
</feature>
<keyword evidence="1" id="KW-0732">Signal</keyword>
<proteinExistence type="predicted"/>
<evidence type="ECO:0000313" key="3">
    <source>
        <dbReference type="Proteomes" id="UP001500994"/>
    </source>
</evidence>
<sequence length="115" mass="12599">MFSRKKIATIVALMGGLTTAGLVAPQAHATDGAECSRGAAGDRTCVHKNEGTYRTKDGDRVVIRQMQRCSTAARQRVVWPETGLASREHTDIGPRMNCSNHFVLPKGFERPRADF</sequence>
<organism evidence="2 3">
    <name type="scientific">Streptomyces lunalinharesii</name>
    <dbReference type="NCBI Taxonomy" id="333384"/>
    <lineage>
        <taxon>Bacteria</taxon>
        <taxon>Bacillati</taxon>
        <taxon>Actinomycetota</taxon>
        <taxon>Actinomycetes</taxon>
        <taxon>Kitasatosporales</taxon>
        <taxon>Streptomycetaceae</taxon>
        <taxon>Streptomyces</taxon>
    </lineage>
</organism>
<reference evidence="2 3" key="1">
    <citation type="journal article" date="2019" name="Int. J. Syst. Evol. Microbiol.">
        <title>The Global Catalogue of Microorganisms (GCM) 10K type strain sequencing project: providing services to taxonomists for standard genome sequencing and annotation.</title>
        <authorList>
            <consortium name="The Broad Institute Genomics Platform"/>
            <consortium name="The Broad Institute Genome Sequencing Center for Infectious Disease"/>
            <person name="Wu L."/>
            <person name="Ma J."/>
        </authorList>
    </citation>
    <scope>NUCLEOTIDE SEQUENCE [LARGE SCALE GENOMIC DNA]</scope>
    <source>
        <strain evidence="2 3">JCM 16374</strain>
    </source>
</reference>
<name>A0ABN3S6F3_9ACTN</name>
<accession>A0ABN3S6F3</accession>
<dbReference type="RefSeq" id="WP_344578568.1">
    <property type="nucleotide sequence ID" value="NZ_BAAARK010000014.1"/>
</dbReference>
<dbReference type="EMBL" id="BAAARK010000014">
    <property type="protein sequence ID" value="GAA2669155.1"/>
    <property type="molecule type" value="Genomic_DNA"/>
</dbReference>
<comment type="caution">
    <text evidence="2">The sequence shown here is derived from an EMBL/GenBank/DDBJ whole genome shotgun (WGS) entry which is preliminary data.</text>
</comment>
<protein>
    <recommendedName>
        <fullName evidence="4">Secreted protein</fullName>
    </recommendedName>
</protein>
<gene>
    <name evidence="2" type="ORF">GCM10009864_43780</name>
</gene>